<feature type="region of interest" description="Disordered" evidence="1">
    <location>
        <begin position="288"/>
        <end position="307"/>
    </location>
</feature>
<feature type="compositionally biased region" description="Polar residues" evidence="1">
    <location>
        <begin position="20"/>
        <end position="29"/>
    </location>
</feature>
<dbReference type="GO" id="GO:0006370">
    <property type="term" value="P:7-methylguanosine mRNA capping"/>
    <property type="evidence" value="ECO:0007669"/>
    <property type="project" value="InterPro"/>
</dbReference>
<evidence type="ECO:0000313" key="3">
    <source>
        <dbReference type="EMBL" id="CAE0664110.1"/>
    </source>
</evidence>
<accession>A0A7S4DQT0</accession>
<dbReference type="InterPro" id="IPR051029">
    <property type="entry name" value="mRNA_Capping_Enz/RNA_Phosphat"/>
</dbReference>
<dbReference type="AlphaFoldDB" id="A0A7S4DQT0"/>
<dbReference type="InterPro" id="IPR001339">
    <property type="entry name" value="mRNA_cap_enzyme_adenylation"/>
</dbReference>
<proteinExistence type="predicted"/>
<dbReference type="Pfam" id="PF01331">
    <property type="entry name" value="mRNA_cap_enzyme"/>
    <property type="match status" value="1"/>
</dbReference>
<dbReference type="PANTHER" id="PTHR10367">
    <property type="entry name" value="MRNA-CAPPING ENZYME"/>
    <property type="match status" value="1"/>
</dbReference>
<feature type="compositionally biased region" description="Basic and acidic residues" evidence="1">
    <location>
        <begin position="297"/>
        <end position="307"/>
    </location>
</feature>
<organism evidence="3">
    <name type="scientific">Lotharella globosa</name>
    <dbReference type="NCBI Taxonomy" id="91324"/>
    <lineage>
        <taxon>Eukaryota</taxon>
        <taxon>Sar</taxon>
        <taxon>Rhizaria</taxon>
        <taxon>Cercozoa</taxon>
        <taxon>Chlorarachniophyceae</taxon>
        <taxon>Lotharella</taxon>
    </lineage>
</organism>
<name>A0A7S4DQT0_9EUKA</name>
<reference evidence="3" key="1">
    <citation type="submission" date="2021-01" db="EMBL/GenBank/DDBJ databases">
        <authorList>
            <person name="Corre E."/>
            <person name="Pelletier E."/>
            <person name="Niang G."/>
            <person name="Scheremetjew M."/>
            <person name="Finn R."/>
            <person name="Kale V."/>
            <person name="Holt S."/>
            <person name="Cochrane G."/>
            <person name="Meng A."/>
            <person name="Brown T."/>
            <person name="Cohen L."/>
        </authorList>
    </citation>
    <scope>NUCLEOTIDE SEQUENCE</scope>
    <source>
        <strain evidence="3">CCCM811</strain>
    </source>
</reference>
<feature type="compositionally biased region" description="Basic and acidic residues" evidence="1">
    <location>
        <begin position="1"/>
        <end position="17"/>
    </location>
</feature>
<dbReference type="CDD" id="cd07895">
    <property type="entry name" value="Adenylation_mRNA_capping"/>
    <property type="match status" value="1"/>
</dbReference>
<dbReference type="GO" id="GO:0004484">
    <property type="term" value="F:mRNA guanylyltransferase activity"/>
    <property type="evidence" value="ECO:0007669"/>
    <property type="project" value="InterPro"/>
</dbReference>
<evidence type="ECO:0000259" key="2">
    <source>
        <dbReference type="Pfam" id="PF01331"/>
    </source>
</evidence>
<dbReference type="Gene3D" id="3.30.470.30">
    <property type="entry name" value="DNA ligase/mRNA capping enzyme"/>
    <property type="match status" value="1"/>
</dbReference>
<feature type="domain" description="mRNA capping enzyme adenylation" evidence="2">
    <location>
        <begin position="74"/>
        <end position="272"/>
    </location>
</feature>
<dbReference type="SUPFAM" id="SSF56091">
    <property type="entry name" value="DNA ligase/mRNA capping enzyme, catalytic domain"/>
    <property type="match status" value="1"/>
</dbReference>
<gene>
    <name evidence="3" type="ORF">LGLO00237_LOCUS15713</name>
</gene>
<protein>
    <recommendedName>
        <fullName evidence="2">mRNA capping enzyme adenylation domain-containing protein</fullName>
    </recommendedName>
</protein>
<evidence type="ECO:0000256" key="1">
    <source>
        <dbReference type="SAM" id="MobiDB-lite"/>
    </source>
</evidence>
<feature type="region of interest" description="Disordered" evidence="1">
    <location>
        <begin position="1"/>
        <end position="33"/>
    </location>
</feature>
<sequence>MSDSKENAADGAARREGGVPTSSRPQAAPQNVFDVKKLQEERNPRDLKMLLLDLLNGRRRHRQSDFFKIPGPMPRSISRGNLPKLRDGDYWVAEKSDGDRFVMFYSESRRRTYLLGRKFEFLIVPGDFYNRMFQGEGDTMLDGELVRETNNGVERTTYLVFDAVILKGKKVSDCKLVDRLKCVGNAAHMFRTARDQHTAPFAMQSKTFKPKRKVGEILSGITRDSGSHSGHPVFWFEENRSTGKRRNMNDGLIFTPSEGGYMQRKLPILKWKSSDLQTIDVAFLPPAKTSPSAEISSEQHFDTDIPP</sequence>
<dbReference type="GO" id="GO:0005524">
    <property type="term" value="F:ATP binding"/>
    <property type="evidence" value="ECO:0007669"/>
    <property type="project" value="InterPro"/>
</dbReference>
<dbReference type="PANTHER" id="PTHR10367:SF17">
    <property type="entry name" value="MRNA-CAPPING ENZYME"/>
    <property type="match status" value="1"/>
</dbReference>
<dbReference type="EMBL" id="HBIV01021816">
    <property type="protein sequence ID" value="CAE0664110.1"/>
    <property type="molecule type" value="Transcribed_RNA"/>
</dbReference>